<keyword evidence="2" id="KW-0378">Hydrolase</keyword>
<gene>
    <name evidence="4" type="ORF">S01H1_67904</name>
</gene>
<reference evidence="4" key="1">
    <citation type="journal article" date="2014" name="Front. Microbiol.">
        <title>High frequency of phylogenetically diverse reductive dehalogenase-homologous genes in deep subseafloor sedimentary metagenomes.</title>
        <authorList>
            <person name="Kawai M."/>
            <person name="Futagami T."/>
            <person name="Toyoda A."/>
            <person name="Takaki Y."/>
            <person name="Nishi S."/>
            <person name="Hori S."/>
            <person name="Arai W."/>
            <person name="Tsubouchi T."/>
            <person name="Morono Y."/>
            <person name="Uchiyama I."/>
            <person name="Ito T."/>
            <person name="Fujiyama A."/>
            <person name="Inagaki F."/>
            <person name="Takami H."/>
        </authorList>
    </citation>
    <scope>NUCLEOTIDE SEQUENCE</scope>
    <source>
        <strain evidence="4">Expedition CK06-06</strain>
    </source>
</reference>
<dbReference type="GO" id="GO:0005975">
    <property type="term" value="P:carbohydrate metabolic process"/>
    <property type="evidence" value="ECO:0007669"/>
    <property type="project" value="InterPro"/>
</dbReference>
<dbReference type="SUPFAM" id="SSF51445">
    <property type="entry name" value="(Trans)glycosidases"/>
    <property type="match status" value="1"/>
</dbReference>
<dbReference type="GO" id="GO:0004563">
    <property type="term" value="F:beta-N-acetylhexosaminidase activity"/>
    <property type="evidence" value="ECO:0007669"/>
    <property type="project" value="UniProtKB-ARBA"/>
</dbReference>
<dbReference type="PANTHER" id="PTHR21040:SF8">
    <property type="entry name" value="BCDNA.GH04120"/>
    <property type="match status" value="1"/>
</dbReference>
<feature type="domain" description="Glycoside hydrolase family 20 catalytic" evidence="3">
    <location>
        <begin position="8"/>
        <end position="161"/>
    </location>
</feature>
<dbReference type="AlphaFoldDB" id="X0XDX5"/>
<evidence type="ECO:0000259" key="3">
    <source>
        <dbReference type="Pfam" id="PF00728"/>
    </source>
</evidence>
<evidence type="ECO:0000256" key="1">
    <source>
        <dbReference type="ARBA" id="ARBA00006285"/>
    </source>
</evidence>
<feature type="non-terminal residue" evidence="4">
    <location>
        <position position="1"/>
    </location>
</feature>
<dbReference type="EMBL" id="BARS01044996">
    <property type="protein sequence ID" value="GAG41300.1"/>
    <property type="molecule type" value="Genomic_DNA"/>
</dbReference>
<dbReference type="Pfam" id="PF00728">
    <property type="entry name" value="Glyco_hydro_20"/>
    <property type="match status" value="1"/>
</dbReference>
<comment type="similarity">
    <text evidence="1">Belongs to the glycosyl hydrolase 20 family.</text>
</comment>
<dbReference type="InterPro" id="IPR038901">
    <property type="entry name" value="HEXDC-like"/>
</dbReference>
<dbReference type="InterPro" id="IPR017853">
    <property type="entry name" value="GH"/>
</dbReference>
<name>X0XDX5_9ZZZZ</name>
<accession>X0XDX5</accession>
<comment type="caution">
    <text evidence="4">The sequence shown here is derived from an EMBL/GenBank/DDBJ whole genome shotgun (WGS) entry which is preliminary data.</text>
</comment>
<feature type="non-terminal residue" evidence="4">
    <location>
        <position position="248"/>
    </location>
</feature>
<dbReference type="InterPro" id="IPR015883">
    <property type="entry name" value="Glyco_hydro_20_cat"/>
</dbReference>
<evidence type="ECO:0000256" key="2">
    <source>
        <dbReference type="ARBA" id="ARBA00022801"/>
    </source>
</evidence>
<proteinExistence type="inferred from homology"/>
<organism evidence="4">
    <name type="scientific">marine sediment metagenome</name>
    <dbReference type="NCBI Taxonomy" id="412755"/>
    <lineage>
        <taxon>unclassified sequences</taxon>
        <taxon>metagenomes</taxon>
        <taxon>ecological metagenomes</taxon>
    </lineage>
</organism>
<dbReference type="Gene3D" id="3.20.20.80">
    <property type="entry name" value="Glycosidases"/>
    <property type="match status" value="1"/>
</dbReference>
<dbReference type="PANTHER" id="PTHR21040">
    <property type="entry name" value="BCDNA.GH04120"/>
    <property type="match status" value="1"/>
</dbReference>
<evidence type="ECO:0000313" key="4">
    <source>
        <dbReference type="EMBL" id="GAG41300.1"/>
    </source>
</evidence>
<sequence>PLIGCGCGSLSKEEIRELDEYAKNYHIELVPSFQALGHFHQILKHKEYAHLSETESRWSLSPAKEDSYKLLEDLFSEIVPAFSSKFFNIGCDEVWDLGRGKSKKMAQRMGKGGLYLYHILRVKKMLDKYGKTTMLWGDMLLHQPELTFELPRDVVILNWHYGTDRLEERDYYRPFLEPFQKAELDQFACTGTSSWLRLFPDLKVANKNMRCFISEAYKYGVRGVLNTNWGDDGNYNLLGYAWYGCIFS</sequence>
<protein>
    <recommendedName>
        <fullName evidence="3">Glycoside hydrolase family 20 catalytic domain-containing protein</fullName>
    </recommendedName>
</protein>